<feature type="transmembrane region" description="Helical" evidence="1">
    <location>
        <begin position="12"/>
        <end position="30"/>
    </location>
</feature>
<reference evidence="3 4" key="1">
    <citation type="submission" date="2016-10" db="EMBL/GenBank/DDBJ databases">
        <authorList>
            <person name="Varghese N."/>
            <person name="Submissions S."/>
        </authorList>
    </citation>
    <scope>NUCLEOTIDE SEQUENCE [LARGE SCALE GENOMIC DNA]</scope>
    <source>
        <strain evidence="3 4">DSM 5563</strain>
    </source>
</reference>
<keyword evidence="1" id="KW-0472">Membrane</keyword>
<organism evidence="3 4">
    <name type="scientific">Pragia fontium DSM 5563 = ATCC 49100</name>
    <dbReference type="NCBI Taxonomy" id="1122977"/>
    <lineage>
        <taxon>Bacteria</taxon>
        <taxon>Pseudomonadati</taxon>
        <taxon>Pseudomonadota</taxon>
        <taxon>Gammaproteobacteria</taxon>
        <taxon>Enterobacterales</taxon>
        <taxon>Budviciaceae</taxon>
        <taxon>Pragia</taxon>
    </lineage>
</organism>
<feature type="transmembrane region" description="Helical" evidence="1">
    <location>
        <begin position="138"/>
        <end position="155"/>
    </location>
</feature>
<comment type="caution">
    <text evidence="3">The sequence shown here is derived from an EMBL/GenBank/DDBJ whole genome shotgun (WGS) entry which is preliminary data.</text>
</comment>
<dbReference type="NCBIfam" id="NF008093">
    <property type="entry name" value="PRK10835.1"/>
    <property type="match status" value="1"/>
</dbReference>
<feature type="transmembrane region" description="Helical" evidence="1">
    <location>
        <begin position="203"/>
        <end position="223"/>
    </location>
</feature>
<dbReference type="Proteomes" id="UP000226420">
    <property type="component" value="Unassembled WGS sequence"/>
</dbReference>
<dbReference type="PANTHER" id="PTHR30590:SF2">
    <property type="entry name" value="INNER MEMBRANE PROTEIN"/>
    <property type="match status" value="1"/>
</dbReference>
<dbReference type="AlphaFoldDB" id="A0AAJ4WBY9"/>
<evidence type="ECO:0000259" key="2">
    <source>
        <dbReference type="Pfam" id="PF04235"/>
    </source>
</evidence>
<sequence>MPSRRITQLDSVRGLALLGILIMNIGGFGLPKAAYMNPAYAGVPSFSDGLVWSLLSVFAQGTFLTMFAILFGASLQLLHQYSMRWNLSRLFWLALLGFCHSVYLWDGDILLTYGMVGIGAAIIIRSSSSYDGLMRTGILLYFIGLAILLWFGWITDNSMNAYWAPDAQSLAAEAKWKLAGGEVARQARLAATLQIQFSVIVQYGWELLGLMLLGAALIENGWLKGQIAPAVYRRQGWILLAISLLIQIPVVLLQWQSNWDFVIAGYYLLAPKELGSAIQGLAYLALWYGYGQGIKMSAMAAGLSVVGRMTLTNYLLQTLVCITLFYQFGWYQQWDRLSLLALVPFIWCINIGFSLLWLRFFRQGPMEWLWRRLTDIISIR</sequence>
<dbReference type="InterPro" id="IPR007349">
    <property type="entry name" value="DUF418"/>
</dbReference>
<protein>
    <recommendedName>
        <fullName evidence="2">DUF418 domain-containing protein</fullName>
    </recommendedName>
</protein>
<evidence type="ECO:0000313" key="4">
    <source>
        <dbReference type="Proteomes" id="UP000226420"/>
    </source>
</evidence>
<feature type="transmembrane region" description="Helical" evidence="1">
    <location>
        <begin position="274"/>
        <end position="290"/>
    </location>
</feature>
<feature type="transmembrane region" description="Helical" evidence="1">
    <location>
        <begin position="337"/>
        <end position="358"/>
    </location>
</feature>
<dbReference type="Pfam" id="PF04235">
    <property type="entry name" value="DUF418"/>
    <property type="match status" value="1"/>
</dbReference>
<feature type="transmembrane region" description="Helical" evidence="1">
    <location>
        <begin position="311"/>
        <end position="331"/>
    </location>
</feature>
<feature type="transmembrane region" description="Helical" evidence="1">
    <location>
        <begin position="235"/>
        <end position="254"/>
    </location>
</feature>
<dbReference type="PANTHER" id="PTHR30590">
    <property type="entry name" value="INNER MEMBRANE PROTEIN"/>
    <property type="match status" value="1"/>
</dbReference>
<feature type="transmembrane region" description="Helical" evidence="1">
    <location>
        <begin position="109"/>
        <end position="126"/>
    </location>
</feature>
<accession>A0AAJ4WBY9</accession>
<feature type="domain" description="DUF418" evidence="2">
    <location>
        <begin position="219"/>
        <end position="375"/>
    </location>
</feature>
<evidence type="ECO:0000313" key="3">
    <source>
        <dbReference type="EMBL" id="SFD11166.1"/>
    </source>
</evidence>
<feature type="transmembrane region" description="Helical" evidence="1">
    <location>
        <begin position="50"/>
        <end position="75"/>
    </location>
</feature>
<gene>
    <name evidence="3" type="ORF">SAMN02745723_10830</name>
</gene>
<name>A0AAJ4WBY9_9GAMM</name>
<keyword evidence="1" id="KW-1133">Transmembrane helix</keyword>
<keyword evidence="1" id="KW-0812">Transmembrane</keyword>
<feature type="transmembrane region" description="Helical" evidence="1">
    <location>
        <begin position="87"/>
        <end position="103"/>
    </location>
</feature>
<dbReference type="EMBL" id="FOLW01000008">
    <property type="protein sequence ID" value="SFD11166.1"/>
    <property type="molecule type" value="Genomic_DNA"/>
</dbReference>
<dbReference type="InterPro" id="IPR052529">
    <property type="entry name" value="Bact_Transport_Assoc"/>
</dbReference>
<proteinExistence type="predicted"/>
<evidence type="ECO:0000256" key="1">
    <source>
        <dbReference type="SAM" id="Phobius"/>
    </source>
</evidence>